<keyword evidence="1" id="KW-0812">Transmembrane</keyword>
<keyword evidence="3" id="KW-1185">Reference proteome</keyword>
<proteinExistence type="evidence at protein level"/>
<evidence type="ECO:0000256" key="1">
    <source>
        <dbReference type="SAM" id="Phobius"/>
    </source>
</evidence>
<evidence type="ECO:0000313" key="3">
    <source>
        <dbReference type="Proteomes" id="UP000419144"/>
    </source>
</evidence>
<reference evidence="2" key="1">
    <citation type="submission" date="2019-11" db="EMBL/GenBank/DDBJ databases">
        <title>Leishmania tarentolae CDS.</title>
        <authorList>
            <person name="Goto Y."/>
            <person name="Yamagishi J."/>
        </authorList>
    </citation>
    <scope>NUCLEOTIDE SEQUENCE [LARGE SCALE GENOMIC DNA]</scope>
    <source>
        <strain evidence="2">Parrot Tar II</strain>
    </source>
</reference>
<dbReference type="Proteomes" id="UP000419144">
    <property type="component" value="Unassembled WGS sequence"/>
</dbReference>
<keyword evidence="1" id="KW-1133">Transmembrane helix</keyword>
<dbReference type="AlphaFoldDB" id="A0A640KCT8"/>
<keyword evidence="4" id="KW-0002">3D-structure</keyword>
<evidence type="ECO:0007829" key="4">
    <source>
        <dbReference type="PDB" id="9E78"/>
    </source>
</evidence>
<name>A0A640KCT8_LEITA</name>
<reference evidence="4" key="2">
    <citation type="journal article" date="2025" name="Science">
        <title>Evolutionary adaptations of doublet microtubules in trypanosomatid parasites.</title>
        <authorList>
            <person name="Doran M.H."/>
            <person name="Niu Q."/>
            <person name="Zeng J."/>
            <person name="Beneke T."/>
            <person name="Smith J."/>
            <person name="Ren P."/>
            <person name="Fochler S."/>
            <person name="Coscia A."/>
            <person name="Hoog J.L."/>
            <person name="Meleppattu S."/>
            <person name="Lishko P.V."/>
            <person name="Wheeler R.J."/>
            <person name="Gluenz E."/>
            <person name="Zhang R."/>
            <person name="Brown A."/>
        </authorList>
    </citation>
    <scope>STRUCTURE BY ELECTRON MICROSCOPY (2.90 ANGSTROMS)</scope>
</reference>
<protein>
    <submittedName>
        <fullName evidence="2">Uncharacterized protein</fullName>
    </submittedName>
</protein>
<dbReference type="EMDB" id="EMD-47661"/>
<evidence type="ECO:0000313" key="2">
    <source>
        <dbReference type="EMBL" id="GET87516.1"/>
    </source>
</evidence>
<gene>
    <name evidence="2" type="ORF">LtaPh_1615800</name>
</gene>
<dbReference type="EMBL" id="BLBS01000020">
    <property type="protein sequence ID" value="GET87516.1"/>
    <property type="molecule type" value="Genomic_DNA"/>
</dbReference>
<keyword evidence="1" id="KW-0472">Membrane</keyword>
<feature type="transmembrane region" description="Helical" evidence="1">
    <location>
        <begin position="44"/>
        <end position="65"/>
    </location>
</feature>
<comment type="caution">
    <text evidence="2">The sequence shown here is derived from an EMBL/GenBank/DDBJ whole genome shotgun (WGS) entry which is preliminary data.</text>
</comment>
<dbReference type="OrthoDB" id="10249316at2759"/>
<sequence length="176" mass="19643">MACDLTYTDLCAFSNATPKTPPPPVTRTTAVPPLNTTSLIGPPSIVWVLTKTVIALATVVVFSMAQKTQEALTQEELNLRVRQGLQRRKKCALCTQIFYVNELPGAITHKSILELRQKWGMNVCRGDHMPPPSQLYKREEICIFCMQFFDTTGSMQTQQKLLASTRDGISPSLTLR</sequence>
<dbReference type="VEuPathDB" id="TriTrypDB:LtaPh_1615800"/>
<dbReference type="PDB" id="9E78">
    <property type="method" value="EM"/>
    <property type="resolution" value="2.90 A"/>
    <property type="chains" value="5S/5T=1-176"/>
</dbReference>
<organism evidence="2 3">
    <name type="scientific">Leishmania tarentolae</name>
    <name type="common">Sauroleishmania tarentolae</name>
    <dbReference type="NCBI Taxonomy" id="5689"/>
    <lineage>
        <taxon>Eukaryota</taxon>
        <taxon>Discoba</taxon>
        <taxon>Euglenozoa</taxon>
        <taxon>Kinetoplastea</taxon>
        <taxon>Metakinetoplastina</taxon>
        <taxon>Trypanosomatida</taxon>
        <taxon>Trypanosomatidae</taxon>
        <taxon>Leishmaniinae</taxon>
        <taxon>Leishmania</taxon>
        <taxon>lizard Leishmania</taxon>
    </lineage>
</organism>
<accession>A0A640KCT8</accession>